<protein>
    <submittedName>
        <fullName evidence="1">Uncharacterized protein</fullName>
    </submittedName>
</protein>
<gene>
    <name evidence="1" type="ORF">NE237_032498</name>
</gene>
<dbReference type="EMBL" id="JAMYWD010000001">
    <property type="protein sequence ID" value="KAJ4981661.1"/>
    <property type="molecule type" value="Genomic_DNA"/>
</dbReference>
<dbReference type="AlphaFoldDB" id="A0A9Q0L448"/>
<sequence length="165" mass="19311">MDCLSLEDSRRASSPFWVVWMSLRESLAIASFHYSSLRKVDDATDDEDELGIFLKRHDKIDLKMPVGLMLEWPLTLRGTTEIFLREVERNLLQETPPSSALVDSGVFRVGLERWWVKRDGKILPRYPDGKLRYVNGETRVLAIDRFTPFVGCRFVHFSYLFQQLR</sequence>
<comment type="caution">
    <text evidence="1">The sequence shown here is derived from an EMBL/GenBank/DDBJ whole genome shotgun (WGS) entry which is preliminary data.</text>
</comment>
<evidence type="ECO:0000313" key="2">
    <source>
        <dbReference type="Proteomes" id="UP001141806"/>
    </source>
</evidence>
<organism evidence="1 2">
    <name type="scientific">Protea cynaroides</name>
    <dbReference type="NCBI Taxonomy" id="273540"/>
    <lineage>
        <taxon>Eukaryota</taxon>
        <taxon>Viridiplantae</taxon>
        <taxon>Streptophyta</taxon>
        <taxon>Embryophyta</taxon>
        <taxon>Tracheophyta</taxon>
        <taxon>Spermatophyta</taxon>
        <taxon>Magnoliopsida</taxon>
        <taxon>Proteales</taxon>
        <taxon>Proteaceae</taxon>
        <taxon>Protea</taxon>
    </lineage>
</organism>
<proteinExistence type="predicted"/>
<evidence type="ECO:0000313" key="1">
    <source>
        <dbReference type="EMBL" id="KAJ4981661.1"/>
    </source>
</evidence>
<keyword evidence="2" id="KW-1185">Reference proteome</keyword>
<dbReference type="Proteomes" id="UP001141806">
    <property type="component" value="Unassembled WGS sequence"/>
</dbReference>
<name>A0A9Q0L448_9MAGN</name>
<reference evidence="1" key="1">
    <citation type="journal article" date="2023" name="Plant J.">
        <title>The genome of the king protea, Protea cynaroides.</title>
        <authorList>
            <person name="Chang J."/>
            <person name="Duong T.A."/>
            <person name="Schoeman C."/>
            <person name="Ma X."/>
            <person name="Roodt D."/>
            <person name="Barker N."/>
            <person name="Li Z."/>
            <person name="Van de Peer Y."/>
            <person name="Mizrachi E."/>
        </authorList>
    </citation>
    <scope>NUCLEOTIDE SEQUENCE</scope>
    <source>
        <tissue evidence="1">Young leaves</tissue>
    </source>
</reference>
<accession>A0A9Q0L448</accession>